<keyword evidence="3" id="KW-1185">Reference proteome</keyword>
<dbReference type="Proteomes" id="UP000294829">
    <property type="component" value="Unassembled WGS sequence"/>
</dbReference>
<evidence type="ECO:0000259" key="1">
    <source>
        <dbReference type="Pfam" id="PF08765"/>
    </source>
</evidence>
<comment type="caution">
    <text evidence="2">The sequence shown here is derived from an EMBL/GenBank/DDBJ whole genome shotgun (WGS) entry which is preliminary data.</text>
</comment>
<dbReference type="RefSeq" id="WP_133328179.1">
    <property type="nucleotide sequence ID" value="NZ_SMYL01000004.1"/>
</dbReference>
<dbReference type="EMBL" id="SMYL01000004">
    <property type="protein sequence ID" value="TDK66011.1"/>
    <property type="molecule type" value="Genomic_DNA"/>
</dbReference>
<dbReference type="GO" id="GO:0003677">
    <property type="term" value="F:DNA binding"/>
    <property type="evidence" value="ECO:0007669"/>
    <property type="project" value="UniProtKB-KW"/>
</dbReference>
<dbReference type="PANTHER" id="PTHR37812">
    <property type="entry name" value="MU-LIKE PROPHAGE FLUMU PROTEIN C"/>
    <property type="match status" value="1"/>
</dbReference>
<feature type="domain" description="Mor transcription activator" evidence="1">
    <location>
        <begin position="11"/>
        <end position="117"/>
    </location>
</feature>
<dbReference type="OrthoDB" id="8906055at2"/>
<keyword evidence="2" id="KW-0238">DNA-binding</keyword>
<name>A0A4R5W1F0_9BURK</name>
<reference evidence="2 3" key="1">
    <citation type="submission" date="2019-03" db="EMBL/GenBank/DDBJ databases">
        <title>Sapientia aquatica gen. nov., sp. nov., isolated from a crater lake.</title>
        <authorList>
            <person name="Felfoldi T."/>
            <person name="Szabo A."/>
            <person name="Toth E."/>
            <person name="Schumann P."/>
            <person name="Keki Z."/>
            <person name="Marialigeti K."/>
            <person name="Mathe I."/>
        </authorList>
    </citation>
    <scope>NUCLEOTIDE SEQUENCE [LARGE SCALE GENOMIC DNA]</scope>
    <source>
        <strain evidence="2 3">SA-152</strain>
    </source>
</reference>
<dbReference type="SUPFAM" id="SSF46689">
    <property type="entry name" value="Homeodomain-like"/>
    <property type="match status" value="1"/>
</dbReference>
<dbReference type="Gene3D" id="1.10.10.60">
    <property type="entry name" value="Homeodomain-like"/>
    <property type="match status" value="1"/>
</dbReference>
<dbReference type="InterPro" id="IPR009057">
    <property type="entry name" value="Homeodomain-like_sf"/>
</dbReference>
<dbReference type="InterPro" id="IPR014875">
    <property type="entry name" value="Mor_transcription_activator"/>
</dbReference>
<evidence type="ECO:0000313" key="2">
    <source>
        <dbReference type="EMBL" id="TDK66011.1"/>
    </source>
</evidence>
<gene>
    <name evidence="2" type="ORF">E2I14_10485</name>
</gene>
<proteinExistence type="predicted"/>
<dbReference type="AlphaFoldDB" id="A0A4R5W1F0"/>
<dbReference type="Pfam" id="PF08765">
    <property type="entry name" value="Mor"/>
    <property type="match status" value="1"/>
</dbReference>
<dbReference type="PANTHER" id="PTHR37812:SF1">
    <property type="entry name" value="MU-LIKE PROPHAGE FLUMU PROTEIN C"/>
    <property type="match status" value="1"/>
</dbReference>
<sequence length="118" mass="13502">MSVTLSRMEQKRHELLSDLASHGTAILIEHGIDDAVADQVATAIADFLAQHWGGQNITIPKDYHFKLSNRDMVIYQEFARGVPYDALAIKFDMTERGMRKLIERVTKREISKRQGKLF</sequence>
<dbReference type="InterPro" id="IPR052411">
    <property type="entry name" value="c-mor_Regulatory_Protein"/>
</dbReference>
<accession>A0A4R5W1F0</accession>
<evidence type="ECO:0000313" key="3">
    <source>
        <dbReference type="Proteomes" id="UP000294829"/>
    </source>
</evidence>
<organism evidence="2 3">
    <name type="scientific">Sapientia aquatica</name>
    <dbReference type="NCBI Taxonomy" id="1549640"/>
    <lineage>
        <taxon>Bacteria</taxon>
        <taxon>Pseudomonadati</taxon>
        <taxon>Pseudomonadota</taxon>
        <taxon>Betaproteobacteria</taxon>
        <taxon>Burkholderiales</taxon>
        <taxon>Oxalobacteraceae</taxon>
        <taxon>Sapientia</taxon>
    </lineage>
</organism>
<protein>
    <submittedName>
        <fullName evidence="2">DNA-binding protein</fullName>
    </submittedName>
</protein>